<keyword evidence="2" id="KW-1185">Reference proteome</keyword>
<evidence type="ECO:0000313" key="2">
    <source>
        <dbReference type="Proteomes" id="UP000585474"/>
    </source>
</evidence>
<accession>A0A7J0DTK4</accession>
<dbReference type="AlphaFoldDB" id="A0A7J0DTK4"/>
<gene>
    <name evidence="1" type="ORF">Acr_00g0077970</name>
</gene>
<protein>
    <submittedName>
        <fullName evidence="1">Uncharacterized protein</fullName>
    </submittedName>
</protein>
<name>A0A7J0DTK4_9ERIC</name>
<comment type="caution">
    <text evidence="1">The sequence shown here is derived from an EMBL/GenBank/DDBJ whole genome shotgun (WGS) entry which is preliminary data.</text>
</comment>
<organism evidence="1 2">
    <name type="scientific">Actinidia rufa</name>
    <dbReference type="NCBI Taxonomy" id="165716"/>
    <lineage>
        <taxon>Eukaryota</taxon>
        <taxon>Viridiplantae</taxon>
        <taxon>Streptophyta</taxon>
        <taxon>Embryophyta</taxon>
        <taxon>Tracheophyta</taxon>
        <taxon>Spermatophyta</taxon>
        <taxon>Magnoliopsida</taxon>
        <taxon>eudicotyledons</taxon>
        <taxon>Gunneridae</taxon>
        <taxon>Pentapetalae</taxon>
        <taxon>asterids</taxon>
        <taxon>Ericales</taxon>
        <taxon>Actinidiaceae</taxon>
        <taxon>Actinidia</taxon>
    </lineage>
</organism>
<dbReference type="Proteomes" id="UP000585474">
    <property type="component" value="Unassembled WGS sequence"/>
</dbReference>
<proteinExistence type="predicted"/>
<reference evidence="2" key="1">
    <citation type="submission" date="2019-07" db="EMBL/GenBank/DDBJ databases">
        <title>De Novo Assembly of kiwifruit Actinidia rufa.</title>
        <authorList>
            <person name="Sugita-Konishi S."/>
            <person name="Sato K."/>
            <person name="Mori E."/>
            <person name="Abe Y."/>
            <person name="Kisaki G."/>
            <person name="Hamano K."/>
            <person name="Suezawa K."/>
            <person name="Otani M."/>
            <person name="Fukuda T."/>
            <person name="Manabe T."/>
            <person name="Gomi K."/>
            <person name="Tabuchi M."/>
            <person name="Akimitsu K."/>
            <person name="Kataoka I."/>
        </authorList>
    </citation>
    <scope>NUCLEOTIDE SEQUENCE [LARGE SCALE GENOMIC DNA]</scope>
    <source>
        <strain evidence="2">cv. Fuchu</strain>
    </source>
</reference>
<dbReference type="EMBL" id="BJWL01000392">
    <property type="protein sequence ID" value="GFS42079.1"/>
    <property type="molecule type" value="Genomic_DNA"/>
</dbReference>
<sequence>MKSWNMEIEMRSFVDCYQIRATRSGDQMERTITEYFRVRNYSHSYQNRTGYQTGEATGSWFIGSTGGSINSTGGSPSHDPKAWLVASQPCSRRLDPGVGVFRGNLTVQSTLCPLMCLRIAADRCVSTELRRSDLAELAMERQPGRGACPNSAKANIYPMHLDQALAQRSRRACYRATTRQQYLP</sequence>
<evidence type="ECO:0000313" key="1">
    <source>
        <dbReference type="EMBL" id="GFS42079.1"/>
    </source>
</evidence>